<dbReference type="RefSeq" id="WP_217632942.1">
    <property type="nucleotide sequence ID" value="NZ_FNRJ01000002.1"/>
</dbReference>
<gene>
    <name evidence="2" type="ORF">SAMN02745729_102190</name>
</gene>
<dbReference type="AlphaFoldDB" id="A0A1H3ZWD1"/>
<dbReference type="STRING" id="1122198.SAMN02745729_102190"/>
<accession>A0A1H3ZWD1</accession>
<organism evidence="2 3">
    <name type="scientific">Marinobacterium iners DSM 11526</name>
    <dbReference type="NCBI Taxonomy" id="1122198"/>
    <lineage>
        <taxon>Bacteria</taxon>
        <taxon>Pseudomonadati</taxon>
        <taxon>Pseudomonadota</taxon>
        <taxon>Gammaproteobacteria</taxon>
        <taxon>Oceanospirillales</taxon>
        <taxon>Oceanospirillaceae</taxon>
        <taxon>Marinobacterium</taxon>
    </lineage>
</organism>
<evidence type="ECO:0000313" key="2">
    <source>
        <dbReference type="EMBL" id="SEA27970.1"/>
    </source>
</evidence>
<dbReference type="EMBL" id="FNRJ01000002">
    <property type="protein sequence ID" value="SEA27970.1"/>
    <property type="molecule type" value="Genomic_DNA"/>
</dbReference>
<dbReference type="InterPro" id="IPR006522">
    <property type="entry name" value="Phage_virion_morphogenesis"/>
</dbReference>
<dbReference type="NCBIfam" id="TIGR01635">
    <property type="entry name" value="tail_comp_S"/>
    <property type="match status" value="1"/>
</dbReference>
<reference evidence="3" key="1">
    <citation type="submission" date="2016-10" db="EMBL/GenBank/DDBJ databases">
        <authorList>
            <person name="Varghese N."/>
            <person name="Submissions S."/>
        </authorList>
    </citation>
    <scope>NUCLEOTIDE SEQUENCE [LARGE SCALE GENOMIC DNA]</scope>
    <source>
        <strain evidence="3">DSM 11526</strain>
    </source>
</reference>
<evidence type="ECO:0000256" key="1">
    <source>
        <dbReference type="SAM" id="MobiDB-lite"/>
    </source>
</evidence>
<dbReference type="Pfam" id="PF05069">
    <property type="entry name" value="Phage_tail_S"/>
    <property type="match status" value="1"/>
</dbReference>
<proteinExistence type="predicted"/>
<evidence type="ECO:0000313" key="3">
    <source>
        <dbReference type="Proteomes" id="UP000242469"/>
    </source>
</evidence>
<sequence length="148" mass="16958">MSDLQRLETWATPLLEKLGPKERKRLARTISIELRRSQRQRIAEQRNPDGSAYAPRRGQAKTGRVRRKAMFTKLRTTKYLKAKYNANSVSTGFFGDIAILARVHHYGLRDRVAPSGPDVKYEQRELVGWTETDIDLVQDLLIEHLAAG</sequence>
<dbReference type="Proteomes" id="UP000242469">
    <property type="component" value="Unassembled WGS sequence"/>
</dbReference>
<keyword evidence="3" id="KW-1185">Reference proteome</keyword>
<protein>
    <submittedName>
        <fullName evidence="2">Phage virion morphogenesis (Putative tail completion) protein</fullName>
    </submittedName>
</protein>
<name>A0A1H3ZWD1_9GAMM</name>
<feature type="region of interest" description="Disordered" evidence="1">
    <location>
        <begin position="40"/>
        <end position="66"/>
    </location>
</feature>